<keyword evidence="1 4" id="KW-0378">Hydrolase</keyword>
<evidence type="ECO:0000256" key="4">
    <source>
        <dbReference type="PROSITE-ProRule" id="PRU00050"/>
    </source>
</evidence>
<dbReference type="InterPro" id="IPR035909">
    <property type="entry name" value="CheB_C"/>
</dbReference>
<sequence length="216" mass="22761">MNPSPVVQTSCRPVVNGAKIIFVGASTGGTEAVKNFLQGIPADCPPILVVQHMPETFTGPFAARLNSLSKPRVVESHGGEVLETGTVYIAPGHSHLRVRRQGGGYMTELLSTPPVNRHRPSVDVLFDSAAEVVGRNAIGVILTGMGKDGACGLLRMRQAGARTFGQDEASCVVYGMPREAALIGAVEDVASVSELPKRVMALVGRPGETPQRVVLK</sequence>
<dbReference type="CDD" id="cd16432">
    <property type="entry name" value="CheB_Rec"/>
    <property type="match status" value="1"/>
</dbReference>
<dbReference type="AlphaFoldDB" id="A0A1G8HH60"/>
<dbReference type="SUPFAM" id="SSF52738">
    <property type="entry name" value="Methylesterase CheB, C-terminal domain"/>
    <property type="match status" value="1"/>
</dbReference>
<name>A0A1G8HH60_9RHOO</name>
<reference evidence="6 7" key="1">
    <citation type="submission" date="2016-10" db="EMBL/GenBank/DDBJ databases">
        <authorList>
            <person name="de Groot N.N."/>
        </authorList>
    </citation>
    <scope>NUCLEOTIDE SEQUENCE [LARGE SCALE GENOMIC DNA]</scope>
    <source>
        <strain evidence="6 7">DSM 5885</strain>
    </source>
</reference>
<dbReference type="GO" id="GO:0000156">
    <property type="term" value="F:phosphorelay response regulator activity"/>
    <property type="evidence" value="ECO:0007669"/>
    <property type="project" value="InterPro"/>
</dbReference>
<dbReference type="Gene3D" id="3.40.50.180">
    <property type="entry name" value="Methylesterase CheB, C-terminal domain"/>
    <property type="match status" value="1"/>
</dbReference>
<proteinExistence type="predicted"/>
<protein>
    <recommendedName>
        <fullName evidence="2">protein-glutamate methylesterase</fullName>
        <ecNumber evidence="2">3.1.1.61</ecNumber>
    </recommendedName>
</protein>
<feature type="active site" evidence="4">
    <location>
        <position position="148"/>
    </location>
</feature>
<feature type="active site" evidence="4">
    <location>
        <position position="52"/>
    </location>
</feature>
<organism evidence="6 7">
    <name type="scientific">Propionivibrio dicarboxylicus</name>
    <dbReference type="NCBI Taxonomy" id="83767"/>
    <lineage>
        <taxon>Bacteria</taxon>
        <taxon>Pseudomonadati</taxon>
        <taxon>Pseudomonadota</taxon>
        <taxon>Betaproteobacteria</taxon>
        <taxon>Rhodocyclales</taxon>
        <taxon>Rhodocyclaceae</taxon>
        <taxon>Propionivibrio</taxon>
    </lineage>
</organism>
<dbReference type="RefSeq" id="WP_245715567.1">
    <property type="nucleotide sequence ID" value="NZ_FNCY01000012.1"/>
</dbReference>
<dbReference type="GO" id="GO:0008984">
    <property type="term" value="F:protein-glutamate methylesterase activity"/>
    <property type="evidence" value="ECO:0007669"/>
    <property type="project" value="UniProtKB-EC"/>
</dbReference>
<dbReference type="STRING" id="83767.SAMN05660652_02796"/>
<dbReference type="PANTHER" id="PTHR42872:SF6">
    <property type="entry name" value="PROTEIN-GLUTAMATE METHYLESTERASE_PROTEIN-GLUTAMINE GLUTAMINASE"/>
    <property type="match status" value="1"/>
</dbReference>
<feature type="active site" evidence="4">
    <location>
        <position position="26"/>
    </location>
</feature>
<dbReference type="EC" id="3.1.1.61" evidence="2"/>
<dbReference type="PROSITE" id="PS50122">
    <property type="entry name" value="CHEB"/>
    <property type="match status" value="1"/>
</dbReference>
<dbReference type="Pfam" id="PF01339">
    <property type="entry name" value="CheB_methylest"/>
    <property type="match status" value="1"/>
</dbReference>
<keyword evidence="7" id="KW-1185">Reference proteome</keyword>
<evidence type="ECO:0000256" key="1">
    <source>
        <dbReference type="ARBA" id="ARBA00022801"/>
    </source>
</evidence>
<gene>
    <name evidence="6" type="ORF">SAMN05660652_02796</name>
</gene>
<dbReference type="PANTHER" id="PTHR42872">
    <property type="entry name" value="PROTEIN-GLUTAMATE METHYLESTERASE/PROTEIN-GLUTAMINE GLUTAMINASE"/>
    <property type="match status" value="1"/>
</dbReference>
<evidence type="ECO:0000259" key="5">
    <source>
        <dbReference type="PROSITE" id="PS50122"/>
    </source>
</evidence>
<comment type="catalytic activity">
    <reaction evidence="3">
        <text>[protein]-L-glutamate 5-O-methyl ester + H2O = L-glutamyl-[protein] + methanol + H(+)</text>
        <dbReference type="Rhea" id="RHEA:23236"/>
        <dbReference type="Rhea" id="RHEA-COMP:10208"/>
        <dbReference type="Rhea" id="RHEA-COMP:10311"/>
        <dbReference type="ChEBI" id="CHEBI:15377"/>
        <dbReference type="ChEBI" id="CHEBI:15378"/>
        <dbReference type="ChEBI" id="CHEBI:17790"/>
        <dbReference type="ChEBI" id="CHEBI:29973"/>
        <dbReference type="ChEBI" id="CHEBI:82795"/>
        <dbReference type="EC" id="3.1.1.61"/>
    </reaction>
</comment>
<dbReference type="InterPro" id="IPR000673">
    <property type="entry name" value="Sig_transdc_resp-reg_Me-estase"/>
</dbReference>
<evidence type="ECO:0000313" key="7">
    <source>
        <dbReference type="Proteomes" id="UP000198607"/>
    </source>
</evidence>
<dbReference type="GO" id="GO:0006935">
    <property type="term" value="P:chemotaxis"/>
    <property type="evidence" value="ECO:0007669"/>
    <property type="project" value="UniProtKB-UniRule"/>
</dbReference>
<accession>A0A1G8HH60</accession>
<evidence type="ECO:0000256" key="2">
    <source>
        <dbReference type="ARBA" id="ARBA00039140"/>
    </source>
</evidence>
<feature type="domain" description="CheB-type methylesterase" evidence="5">
    <location>
        <begin position="14"/>
        <end position="206"/>
    </location>
</feature>
<evidence type="ECO:0000313" key="6">
    <source>
        <dbReference type="EMBL" id="SDI05949.1"/>
    </source>
</evidence>
<dbReference type="Proteomes" id="UP000198607">
    <property type="component" value="Unassembled WGS sequence"/>
</dbReference>
<dbReference type="EMBL" id="FNCY01000012">
    <property type="protein sequence ID" value="SDI05949.1"/>
    <property type="molecule type" value="Genomic_DNA"/>
</dbReference>
<evidence type="ECO:0000256" key="3">
    <source>
        <dbReference type="ARBA" id="ARBA00048267"/>
    </source>
</evidence>
<dbReference type="GO" id="GO:0005737">
    <property type="term" value="C:cytoplasm"/>
    <property type="evidence" value="ECO:0007669"/>
    <property type="project" value="InterPro"/>
</dbReference>
<keyword evidence="4" id="KW-0145">Chemotaxis</keyword>